<dbReference type="AlphaFoldDB" id="A0AAV6V7A7"/>
<comment type="caution">
    <text evidence="1">The sequence shown here is derived from an EMBL/GenBank/DDBJ whole genome shotgun (WGS) entry which is preliminary data.</text>
</comment>
<gene>
    <name evidence="1" type="ORF">JTE90_005390</name>
</gene>
<organism evidence="1 2">
    <name type="scientific">Oedothorax gibbosus</name>
    <dbReference type="NCBI Taxonomy" id="931172"/>
    <lineage>
        <taxon>Eukaryota</taxon>
        <taxon>Metazoa</taxon>
        <taxon>Ecdysozoa</taxon>
        <taxon>Arthropoda</taxon>
        <taxon>Chelicerata</taxon>
        <taxon>Arachnida</taxon>
        <taxon>Araneae</taxon>
        <taxon>Araneomorphae</taxon>
        <taxon>Entelegynae</taxon>
        <taxon>Araneoidea</taxon>
        <taxon>Linyphiidae</taxon>
        <taxon>Erigoninae</taxon>
        <taxon>Oedothorax</taxon>
    </lineage>
</organism>
<name>A0AAV6V7A7_9ARAC</name>
<evidence type="ECO:0000313" key="2">
    <source>
        <dbReference type="Proteomes" id="UP000827092"/>
    </source>
</evidence>
<keyword evidence="2" id="KW-1185">Reference proteome</keyword>
<proteinExistence type="predicted"/>
<evidence type="ECO:0000313" key="1">
    <source>
        <dbReference type="EMBL" id="KAG8192092.1"/>
    </source>
</evidence>
<dbReference type="EMBL" id="JAFNEN010000145">
    <property type="protein sequence ID" value="KAG8192092.1"/>
    <property type="molecule type" value="Genomic_DNA"/>
</dbReference>
<accession>A0AAV6V7A7</accession>
<protein>
    <submittedName>
        <fullName evidence="1">Uncharacterized protein</fullName>
    </submittedName>
</protein>
<reference evidence="1 2" key="1">
    <citation type="journal article" date="2022" name="Nat. Ecol. Evol.">
        <title>A masculinizing supergene underlies an exaggerated male reproductive morph in a spider.</title>
        <authorList>
            <person name="Hendrickx F."/>
            <person name="De Corte Z."/>
            <person name="Sonet G."/>
            <person name="Van Belleghem S.M."/>
            <person name="Kostlbacher S."/>
            <person name="Vangestel C."/>
        </authorList>
    </citation>
    <scope>NUCLEOTIDE SEQUENCE [LARGE SCALE GENOMIC DNA]</scope>
    <source>
        <strain evidence="1">W744_W776</strain>
    </source>
</reference>
<sequence>MRGWGCLAQPKVPSSHGWHVLDKRPPNGPRRAAFYSSFLMQMASLVVDPVGVSGVELRQMEDGKSPIEVFERVADGVKKFYWGEELQSSKPYTMHPSRKRP</sequence>
<dbReference type="Proteomes" id="UP000827092">
    <property type="component" value="Unassembled WGS sequence"/>
</dbReference>